<evidence type="ECO:0000313" key="1">
    <source>
        <dbReference type="EMBL" id="PVA07618.1"/>
    </source>
</evidence>
<comment type="caution">
    <text evidence="1">The sequence shown here is derived from an EMBL/GenBank/DDBJ whole genome shotgun (WGS) entry which is preliminary data.</text>
</comment>
<evidence type="ECO:0000313" key="2">
    <source>
        <dbReference type="Proteomes" id="UP000244817"/>
    </source>
</evidence>
<proteinExistence type="predicted"/>
<dbReference type="AlphaFoldDB" id="A0A2T7FZP9"/>
<dbReference type="RefSeq" id="WP_108639660.1">
    <property type="nucleotide sequence ID" value="NZ_QCYG01000002.1"/>
</dbReference>
<keyword evidence="2" id="KW-1185">Reference proteome</keyword>
<organism evidence="1 2">
    <name type="scientific">Thalassorhabdomicrobium marinisediminis</name>
    <dbReference type="NCBI Taxonomy" id="2170577"/>
    <lineage>
        <taxon>Bacteria</taxon>
        <taxon>Pseudomonadati</taxon>
        <taxon>Pseudomonadota</taxon>
        <taxon>Alphaproteobacteria</taxon>
        <taxon>Rhodobacterales</taxon>
        <taxon>Paracoccaceae</taxon>
        <taxon>Thalassorhabdomicrobium</taxon>
    </lineage>
</organism>
<reference evidence="1 2" key="1">
    <citation type="submission" date="2018-04" db="EMBL/GenBank/DDBJ databases">
        <title>Pelagivirga bohaiensis gen. nov., sp. nov., a bacterium isolated from the Bohai Sea.</title>
        <authorList>
            <person name="Ji X."/>
        </authorList>
    </citation>
    <scope>NUCLEOTIDE SEQUENCE [LARGE SCALE GENOMIC DNA]</scope>
    <source>
        <strain evidence="1 2">BH-SD16</strain>
    </source>
</reference>
<name>A0A2T7FZP9_9RHOB</name>
<dbReference type="Pfam" id="PF19662">
    <property type="entry name" value="DUF6165"/>
    <property type="match status" value="1"/>
</dbReference>
<dbReference type="Proteomes" id="UP000244817">
    <property type="component" value="Unassembled WGS sequence"/>
</dbReference>
<sequence length="134" mass="15318">MADHILVPTSPGELIDKLTILRLKEERITDPDKRANVQVEKAALMQTAQAQIPDSEKLQGLWEELYQINAALWVIEDDIRDCERAKDFGETFIRLARAVYVTNDRRAEVKKKINLLLGSALIEEKSYKDHGVET</sequence>
<protein>
    <submittedName>
        <fullName evidence="1">Uncharacterized protein</fullName>
    </submittedName>
</protein>
<accession>A0A2T7FZP9</accession>
<dbReference type="InterPro" id="IPR046163">
    <property type="entry name" value="DUF6165"/>
</dbReference>
<dbReference type="OrthoDB" id="9155693at2"/>
<dbReference type="EMBL" id="QCYG01000002">
    <property type="protein sequence ID" value="PVA07618.1"/>
    <property type="molecule type" value="Genomic_DNA"/>
</dbReference>
<gene>
    <name evidence="1" type="ORF">DC363_03005</name>
</gene>